<protein>
    <submittedName>
        <fullName evidence="1">Uncharacterized protein</fullName>
    </submittedName>
</protein>
<evidence type="ECO:0000313" key="1">
    <source>
        <dbReference type="EMBL" id="GFT30433.1"/>
    </source>
</evidence>
<dbReference type="EMBL" id="BMAW01107685">
    <property type="protein sequence ID" value="GFT30433.1"/>
    <property type="molecule type" value="Genomic_DNA"/>
</dbReference>
<sequence length="78" mass="8570">MTKNLLSNSTDELQLQLDQTASLLGQITLMFGKRASLCLAGTTATGARNTTFFLNGLLVRALNDKELTCGLFHCPRYF</sequence>
<name>A0A8X6NSC6_NEPPI</name>
<dbReference type="Proteomes" id="UP000887013">
    <property type="component" value="Unassembled WGS sequence"/>
</dbReference>
<proteinExistence type="predicted"/>
<accession>A0A8X6NSC6</accession>
<gene>
    <name evidence="1" type="ORF">NPIL_232571</name>
</gene>
<dbReference type="AlphaFoldDB" id="A0A8X6NSC6"/>
<organism evidence="1 2">
    <name type="scientific">Nephila pilipes</name>
    <name type="common">Giant wood spider</name>
    <name type="synonym">Nephila maculata</name>
    <dbReference type="NCBI Taxonomy" id="299642"/>
    <lineage>
        <taxon>Eukaryota</taxon>
        <taxon>Metazoa</taxon>
        <taxon>Ecdysozoa</taxon>
        <taxon>Arthropoda</taxon>
        <taxon>Chelicerata</taxon>
        <taxon>Arachnida</taxon>
        <taxon>Araneae</taxon>
        <taxon>Araneomorphae</taxon>
        <taxon>Entelegynae</taxon>
        <taxon>Araneoidea</taxon>
        <taxon>Nephilidae</taxon>
        <taxon>Nephila</taxon>
    </lineage>
</organism>
<keyword evidence="2" id="KW-1185">Reference proteome</keyword>
<comment type="caution">
    <text evidence="1">The sequence shown here is derived from an EMBL/GenBank/DDBJ whole genome shotgun (WGS) entry which is preliminary data.</text>
</comment>
<reference evidence="1" key="1">
    <citation type="submission" date="2020-08" db="EMBL/GenBank/DDBJ databases">
        <title>Multicomponent nature underlies the extraordinary mechanical properties of spider dragline silk.</title>
        <authorList>
            <person name="Kono N."/>
            <person name="Nakamura H."/>
            <person name="Mori M."/>
            <person name="Yoshida Y."/>
            <person name="Ohtoshi R."/>
            <person name="Malay A.D."/>
            <person name="Moran D.A.P."/>
            <person name="Tomita M."/>
            <person name="Numata K."/>
            <person name="Arakawa K."/>
        </authorList>
    </citation>
    <scope>NUCLEOTIDE SEQUENCE</scope>
</reference>
<evidence type="ECO:0000313" key="2">
    <source>
        <dbReference type="Proteomes" id="UP000887013"/>
    </source>
</evidence>